<sequence length="437" mass="48036">MPTRDEYDPARAVYGYMPGVESQPESLKTLNKFQNHNNFAYIVHQIKLTVPIILERVRMFTSGQYRVLRTISTLGPVSRTQLVEITGLSKATMSALTRELLDRNILCERELVFGQGRPSILLGLNAVSVCFAGVSMQSDPSIILLTDLLGEIIAQKEFVRASDPEICIENIERGIRELVAQAGDRAGPLGGVGIALPGFVARDRRLCYRSVVLEWRNVDIVTPLEKRLSVPVFAENDANALIQGEHLFGIMRDCPDFSMIIVGDGGIGCAHIVDGKLHRGFQGGAGEISHTTVVWPDERETNRPCSCGKRGCLDTVSSLRAIRSMAQQKGLPTTPLELERRAREGDADALHILHTAGGAMGMAVAQLVQLFDPSQVVVLLDLPFREGVFGAVLRQTMETHIMPRPDWETTLDLRETPHTGWATGAAGIATRQFLFSE</sequence>
<dbReference type="Pfam" id="PF01047">
    <property type="entry name" value="MarR"/>
    <property type="match status" value="1"/>
</dbReference>
<comment type="caution">
    <text evidence="3">The sequence shown here is derived from an EMBL/GenBank/DDBJ whole genome shotgun (WGS) entry which is preliminary data.</text>
</comment>
<dbReference type="InterPro" id="IPR036388">
    <property type="entry name" value="WH-like_DNA-bd_sf"/>
</dbReference>
<dbReference type="PANTHER" id="PTHR18964">
    <property type="entry name" value="ROK (REPRESSOR, ORF, KINASE) FAMILY"/>
    <property type="match status" value="1"/>
</dbReference>
<organism evidence="3 4">
    <name type="scientific">Komagataeibacter nataicola</name>
    <dbReference type="NCBI Taxonomy" id="265960"/>
    <lineage>
        <taxon>Bacteria</taxon>
        <taxon>Pseudomonadati</taxon>
        <taxon>Pseudomonadota</taxon>
        <taxon>Alphaproteobacteria</taxon>
        <taxon>Acetobacterales</taxon>
        <taxon>Acetobacteraceae</taxon>
        <taxon>Komagataeibacter</taxon>
    </lineage>
</organism>
<dbReference type="Gene3D" id="3.30.420.40">
    <property type="match status" value="2"/>
</dbReference>
<evidence type="ECO:0000259" key="2">
    <source>
        <dbReference type="Pfam" id="PF01047"/>
    </source>
</evidence>
<dbReference type="InterPro" id="IPR043129">
    <property type="entry name" value="ATPase_NBD"/>
</dbReference>
<gene>
    <name evidence="3" type="ORF">CDI09_07045</name>
</gene>
<dbReference type="InterPro" id="IPR036390">
    <property type="entry name" value="WH_DNA-bd_sf"/>
</dbReference>
<comment type="similarity">
    <text evidence="1">Belongs to the ROK (NagC/XylR) family.</text>
</comment>
<dbReference type="RefSeq" id="WP_078527329.1">
    <property type="nucleotide sequence ID" value="NZ_CP019875.1"/>
</dbReference>
<dbReference type="InterPro" id="IPR000600">
    <property type="entry name" value="ROK"/>
</dbReference>
<dbReference type="SUPFAM" id="SSF53067">
    <property type="entry name" value="Actin-like ATPase domain"/>
    <property type="match status" value="1"/>
</dbReference>
<feature type="domain" description="HTH marR-type" evidence="2">
    <location>
        <begin position="61"/>
        <end position="105"/>
    </location>
</feature>
<dbReference type="InterPro" id="IPR000835">
    <property type="entry name" value="HTH_MarR-typ"/>
</dbReference>
<evidence type="ECO:0000313" key="4">
    <source>
        <dbReference type="Proteomes" id="UP000247512"/>
    </source>
</evidence>
<reference evidence="3 4" key="1">
    <citation type="submission" date="2017-06" db="EMBL/GenBank/DDBJ databases">
        <title>A draft genome sequence of Komagataeibacter nataicola LMG 1536.</title>
        <authorList>
            <person name="Skraban J."/>
            <person name="Cleenwerck I."/>
            <person name="Vandamme P."/>
            <person name="Trcek J."/>
        </authorList>
    </citation>
    <scope>NUCLEOTIDE SEQUENCE [LARGE SCALE GENOMIC DNA]</scope>
    <source>
        <strain evidence="3 4">LMG 1536</strain>
    </source>
</reference>
<dbReference type="Proteomes" id="UP000247512">
    <property type="component" value="Unassembled WGS sequence"/>
</dbReference>
<accession>A0ABX5PBR9</accession>
<proteinExistence type="inferred from homology"/>
<keyword evidence="4" id="KW-1185">Reference proteome</keyword>
<dbReference type="SUPFAM" id="SSF46785">
    <property type="entry name" value="Winged helix' DNA-binding domain"/>
    <property type="match status" value="1"/>
</dbReference>
<dbReference type="Gene3D" id="1.10.10.10">
    <property type="entry name" value="Winged helix-like DNA-binding domain superfamily/Winged helix DNA-binding domain"/>
    <property type="match status" value="1"/>
</dbReference>
<evidence type="ECO:0000313" key="3">
    <source>
        <dbReference type="EMBL" id="PYD66679.1"/>
    </source>
</evidence>
<dbReference type="EMBL" id="NIRT01000009">
    <property type="protein sequence ID" value="PYD66679.1"/>
    <property type="molecule type" value="Genomic_DNA"/>
</dbReference>
<dbReference type="PANTHER" id="PTHR18964:SF149">
    <property type="entry name" value="BIFUNCTIONAL UDP-N-ACETYLGLUCOSAMINE 2-EPIMERASE_N-ACETYLMANNOSAMINE KINASE"/>
    <property type="match status" value="1"/>
</dbReference>
<protein>
    <submittedName>
        <fullName evidence="3">Transcriptional regulator</fullName>
    </submittedName>
</protein>
<name>A0ABX5PBR9_9PROT</name>
<dbReference type="Pfam" id="PF00480">
    <property type="entry name" value="ROK"/>
    <property type="match status" value="1"/>
</dbReference>
<evidence type="ECO:0000256" key="1">
    <source>
        <dbReference type="ARBA" id="ARBA00006479"/>
    </source>
</evidence>